<keyword evidence="1" id="KW-0472">Membrane</keyword>
<dbReference type="Proteomes" id="UP001620397">
    <property type="component" value="Unassembled WGS sequence"/>
</dbReference>
<dbReference type="RefSeq" id="WP_404541823.1">
    <property type="nucleotide sequence ID" value="NZ_JADIKL010000011.1"/>
</dbReference>
<accession>A0ABW8KN95</accession>
<name>A0ABW8KN95_9GAMM</name>
<keyword evidence="1" id="KW-0812">Transmembrane</keyword>
<sequence>MLHSCPGTANASTHHLSARQQGSMVVAMLLLLLGLVSILGAVEVGYLYWAKRDSQKAADLAALAGAQRLSTCSADNTDNAAARGNAATDNQFGGTLAIQCGHWDPTKAGDDPAHPDQHFVAGAGPANAVRVAATMPLVPIFGITNYNGTGSTAVAANADPIAAFSVGSQLAGINASSPLNQVLTSALGTQLGLSLLSYQGIANADISLLDLVQQLPISAGTVNGVLNAPITVGDFLNAYVSALSRSPQAANIDLTFVQQQVATIAAQMGNVPIDLGTILNVDANTIDPTAALNTNVNALDILNATLLAADSRNAVALPAATVSLPGVAQVGVQLSVVEPPQIAVGGVGATAHTAQIRLALSVSVPSNPLTGNESLAQVPLYLEVAPTDATITAIQCGVQGSNGSMANEVTIKTSPGLLNAFLGSLPQGAIGNTSQSWSLIVATGKPAPLVNVNLLGLPVATLNASSSVSLTAIPAWTHTFSVDPTVPMTQQSGMTWPPPTTSQPPELGNVISSLLTSSNLQTSTTVLGGLGGLNLGPLLSGLTGVLQPVLQPLFSTLDTALVSPLLQVLGVQLGTAEVNLRAVQCNAAGPQLVY</sequence>
<dbReference type="InterPro" id="IPR018705">
    <property type="entry name" value="DUF2134_membrane"/>
</dbReference>
<proteinExistence type="predicted"/>
<feature type="domain" description="DUF2134" evidence="2">
    <location>
        <begin position="64"/>
        <end position="141"/>
    </location>
</feature>
<gene>
    <name evidence="3" type="ORF">ISP14_16260</name>
</gene>
<protein>
    <recommendedName>
        <fullName evidence="2">DUF2134 domain-containing protein</fullName>
    </recommendedName>
</protein>
<feature type="transmembrane region" description="Helical" evidence="1">
    <location>
        <begin position="25"/>
        <end position="49"/>
    </location>
</feature>
<organism evidence="3 4">
    <name type="scientific">Dyella agri</name>
    <dbReference type="NCBI Taxonomy" id="1926869"/>
    <lineage>
        <taxon>Bacteria</taxon>
        <taxon>Pseudomonadati</taxon>
        <taxon>Pseudomonadota</taxon>
        <taxon>Gammaproteobacteria</taxon>
        <taxon>Lysobacterales</taxon>
        <taxon>Rhodanobacteraceae</taxon>
        <taxon>Dyella</taxon>
    </lineage>
</organism>
<evidence type="ECO:0000256" key="1">
    <source>
        <dbReference type="SAM" id="Phobius"/>
    </source>
</evidence>
<evidence type="ECO:0000313" key="4">
    <source>
        <dbReference type="Proteomes" id="UP001620397"/>
    </source>
</evidence>
<evidence type="ECO:0000259" key="2">
    <source>
        <dbReference type="Pfam" id="PF09977"/>
    </source>
</evidence>
<dbReference type="EMBL" id="JADIKL010000011">
    <property type="protein sequence ID" value="MFK2932338.1"/>
    <property type="molecule type" value="Genomic_DNA"/>
</dbReference>
<comment type="caution">
    <text evidence="3">The sequence shown here is derived from an EMBL/GenBank/DDBJ whole genome shotgun (WGS) entry which is preliminary data.</text>
</comment>
<keyword evidence="4" id="KW-1185">Reference proteome</keyword>
<reference evidence="3 4" key="1">
    <citation type="submission" date="2020-10" db="EMBL/GenBank/DDBJ databases">
        <title>Phylogeny of dyella-like bacteria.</title>
        <authorList>
            <person name="Fu J."/>
        </authorList>
    </citation>
    <scope>NUCLEOTIDE SEQUENCE [LARGE SCALE GENOMIC DNA]</scope>
    <source>
        <strain evidence="3 4">DKC-1</strain>
    </source>
</reference>
<dbReference type="Pfam" id="PF09977">
    <property type="entry name" value="Tad_C"/>
    <property type="match status" value="1"/>
</dbReference>
<evidence type="ECO:0000313" key="3">
    <source>
        <dbReference type="EMBL" id="MFK2932338.1"/>
    </source>
</evidence>
<keyword evidence="1" id="KW-1133">Transmembrane helix</keyword>